<name>A0A9X1FAN2_9FLAO</name>
<comment type="caution">
    <text evidence="2">The sequence shown here is derived from an EMBL/GenBank/DDBJ whole genome shotgun (WGS) entry which is preliminary data.</text>
</comment>
<dbReference type="Proteomes" id="UP001138894">
    <property type="component" value="Unassembled WGS sequence"/>
</dbReference>
<reference evidence="2" key="1">
    <citation type="submission" date="2021-04" db="EMBL/GenBank/DDBJ databases">
        <authorList>
            <person name="Pira H."/>
            <person name="Risdian C."/>
            <person name="Wink J."/>
        </authorList>
    </citation>
    <scope>NUCLEOTIDE SEQUENCE</scope>
    <source>
        <strain evidence="2">WHY3</strain>
    </source>
</reference>
<keyword evidence="1" id="KW-0472">Membrane</keyword>
<evidence type="ECO:0000313" key="3">
    <source>
        <dbReference type="Proteomes" id="UP001138894"/>
    </source>
</evidence>
<evidence type="ECO:0000313" key="2">
    <source>
        <dbReference type="EMBL" id="MBV7270342.1"/>
    </source>
</evidence>
<proteinExistence type="predicted"/>
<keyword evidence="1" id="KW-1133">Transmembrane helix</keyword>
<dbReference type="EMBL" id="JAGSPD010000014">
    <property type="protein sequence ID" value="MBV7270342.1"/>
    <property type="molecule type" value="Genomic_DNA"/>
</dbReference>
<gene>
    <name evidence="2" type="ORF">KCG49_14195</name>
</gene>
<organism evidence="2 3">
    <name type="scientific">Winogradskyella luteola</name>
    <dbReference type="NCBI Taxonomy" id="2828330"/>
    <lineage>
        <taxon>Bacteria</taxon>
        <taxon>Pseudomonadati</taxon>
        <taxon>Bacteroidota</taxon>
        <taxon>Flavobacteriia</taxon>
        <taxon>Flavobacteriales</taxon>
        <taxon>Flavobacteriaceae</taxon>
        <taxon>Winogradskyella</taxon>
    </lineage>
</organism>
<keyword evidence="1" id="KW-0812">Transmembrane</keyword>
<evidence type="ECO:0008006" key="4">
    <source>
        <dbReference type="Google" id="ProtNLM"/>
    </source>
</evidence>
<sequence length="111" mass="12303">MEEKKLNPAIIYVLSILGILCCCIAGLGIIPSSIAYFIAKNNLKQVNADPDGYDQSQVKSMNTAKIIALVAVIINVLMIIRVIYVIATVGWDEMYDEFMRSYQEALEAQGQ</sequence>
<accession>A0A9X1FAN2</accession>
<feature type="transmembrane region" description="Helical" evidence="1">
    <location>
        <begin position="66"/>
        <end position="91"/>
    </location>
</feature>
<dbReference type="NCBIfam" id="NF040945">
    <property type="entry name" value="CCC_membrane"/>
    <property type="match status" value="1"/>
</dbReference>
<keyword evidence="3" id="KW-1185">Reference proteome</keyword>
<dbReference type="RefSeq" id="WP_218547428.1">
    <property type="nucleotide sequence ID" value="NZ_JAGSPD010000014.1"/>
</dbReference>
<protein>
    <recommendedName>
        <fullName evidence="4">Interferon-induced transmembrane protein</fullName>
    </recommendedName>
</protein>
<evidence type="ECO:0000256" key="1">
    <source>
        <dbReference type="SAM" id="Phobius"/>
    </source>
</evidence>
<feature type="transmembrane region" description="Helical" evidence="1">
    <location>
        <begin position="12"/>
        <end position="39"/>
    </location>
</feature>
<dbReference type="AlphaFoldDB" id="A0A9X1FAN2"/>